<evidence type="ECO:0000256" key="6">
    <source>
        <dbReference type="ARBA" id="ARBA00022960"/>
    </source>
</evidence>
<dbReference type="Pfam" id="PF01225">
    <property type="entry name" value="Mur_ligase"/>
    <property type="match status" value="1"/>
</dbReference>
<evidence type="ECO:0000259" key="13">
    <source>
        <dbReference type="Pfam" id="PF02875"/>
    </source>
</evidence>
<gene>
    <name evidence="10 15" type="primary">murF</name>
    <name evidence="15" type="ORF">NIES46_03300</name>
</gene>
<evidence type="ECO:0000256" key="4">
    <source>
        <dbReference type="ARBA" id="ARBA00022741"/>
    </source>
</evidence>
<dbReference type="Pfam" id="PF08245">
    <property type="entry name" value="Mur_ligase_M"/>
    <property type="match status" value="1"/>
</dbReference>
<dbReference type="InterPro" id="IPR000713">
    <property type="entry name" value="Mur_ligase_N"/>
</dbReference>
<dbReference type="PANTHER" id="PTHR43024:SF1">
    <property type="entry name" value="UDP-N-ACETYLMURAMOYL-TRIPEPTIDE--D-ALANYL-D-ALANINE LIGASE"/>
    <property type="match status" value="1"/>
</dbReference>
<evidence type="ECO:0000256" key="2">
    <source>
        <dbReference type="ARBA" id="ARBA00022598"/>
    </source>
</evidence>
<keyword evidence="9 10" id="KW-0961">Cell wall biogenesis/degradation</keyword>
<dbReference type="GeneID" id="301681305"/>
<comment type="pathway">
    <text evidence="10 11">Cell wall biogenesis; peptidoglycan biosynthesis.</text>
</comment>
<dbReference type="HAMAP" id="MF_02019">
    <property type="entry name" value="MurF"/>
    <property type="match status" value="1"/>
</dbReference>
<evidence type="ECO:0000256" key="11">
    <source>
        <dbReference type="RuleBase" id="RU004136"/>
    </source>
</evidence>
<evidence type="ECO:0000256" key="5">
    <source>
        <dbReference type="ARBA" id="ARBA00022840"/>
    </source>
</evidence>
<evidence type="ECO:0000313" key="15">
    <source>
        <dbReference type="EMBL" id="GCE92291.1"/>
    </source>
</evidence>
<dbReference type="SUPFAM" id="SSF63418">
    <property type="entry name" value="MurE/MurF N-terminal domain"/>
    <property type="match status" value="1"/>
</dbReference>
<evidence type="ECO:0000259" key="12">
    <source>
        <dbReference type="Pfam" id="PF01225"/>
    </source>
</evidence>
<feature type="binding site" evidence="10">
    <location>
        <begin position="116"/>
        <end position="122"/>
    </location>
    <ligand>
        <name>ATP</name>
        <dbReference type="ChEBI" id="CHEBI:30616"/>
    </ligand>
</feature>
<comment type="subcellular location">
    <subcellularLocation>
        <location evidence="10 11">Cytoplasm</location>
    </subcellularLocation>
</comment>
<dbReference type="GO" id="GO:0016874">
    <property type="term" value="F:ligase activity"/>
    <property type="evidence" value="ECO:0007669"/>
    <property type="project" value="UniProtKB-KW"/>
</dbReference>
<evidence type="ECO:0000256" key="9">
    <source>
        <dbReference type="ARBA" id="ARBA00023316"/>
    </source>
</evidence>
<dbReference type="Pfam" id="PF02875">
    <property type="entry name" value="Mur_ligase_C"/>
    <property type="match status" value="1"/>
</dbReference>
<dbReference type="Proteomes" id="UP000326169">
    <property type="component" value="Unassembled WGS sequence"/>
</dbReference>
<dbReference type="Gene3D" id="3.40.1390.10">
    <property type="entry name" value="MurE/MurF, N-terminal domain"/>
    <property type="match status" value="1"/>
</dbReference>
<keyword evidence="1 10" id="KW-0963">Cytoplasm</keyword>
<feature type="domain" description="Mur ligase N-terminal catalytic" evidence="12">
    <location>
        <begin position="32"/>
        <end position="102"/>
    </location>
</feature>
<proteinExistence type="inferred from homology"/>
<dbReference type="InterPro" id="IPR036565">
    <property type="entry name" value="Mur-like_cat_sf"/>
</dbReference>
<keyword evidence="7 10" id="KW-0573">Peptidoglycan synthesis</keyword>
<comment type="function">
    <text evidence="10 11">Involved in cell wall formation. Catalyzes the final step in the synthesis of UDP-N-acetylmuramoyl-pentapeptide, the precursor of murein.</text>
</comment>
<keyword evidence="4 10" id="KW-0547">Nucleotide-binding</keyword>
<accession>A0A5M3T324</accession>
<organism evidence="15 16">
    <name type="scientific">Limnospira platensis NIES-46</name>
    <dbReference type="NCBI Taxonomy" id="1236695"/>
    <lineage>
        <taxon>Bacteria</taxon>
        <taxon>Bacillati</taxon>
        <taxon>Cyanobacteriota</taxon>
        <taxon>Cyanophyceae</taxon>
        <taxon>Oscillatoriophycideae</taxon>
        <taxon>Oscillatoriales</taxon>
        <taxon>Sirenicapillariaceae</taxon>
        <taxon>Limnospira</taxon>
    </lineage>
</organism>
<keyword evidence="5 10" id="KW-0067">ATP-binding</keyword>
<keyword evidence="16" id="KW-1185">Reference proteome</keyword>
<dbReference type="Gene3D" id="3.90.190.20">
    <property type="entry name" value="Mur ligase, C-terminal domain"/>
    <property type="match status" value="1"/>
</dbReference>
<evidence type="ECO:0000256" key="3">
    <source>
        <dbReference type="ARBA" id="ARBA00022618"/>
    </source>
</evidence>
<reference evidence="15 16" key="1">
    <citation type="journal article" date="2019" name="J Genomics">
        <title>The Draft Genome of a Hydrogen-producing Cyanobacterium, Arthrospira platensis NIES-46.</title>
        <authorList>
            <person name="Suzuki S."/>
            <person name="Yamaguchi H."/>
            <person name="Kawachi M."/>
        </authorList>
    </citation>
    <scope>NUCLEOTIDE SEQUENCE [LARGE SCALE GENOMIC DNA]</scope>
    <source>
        <strain evidence="15 16">NIES-46</strain>
    </source>
</reference>
<feature type="domain" description="Mur ligase central" evidence="14">
    <location>
        <begin position="114"/>
        <end position="291"/>
    </location>
</feature>
<keyword evidence="6 10" id="KW-0133">Cell shape</keyword>
<evidence type="ECO:0000256" key="7">
    <source>
        <dbReference type="ARBA" id="ARBA00022984"/>
    </source>
</evidence>
<dbReference type="SUPFAM" id="SSF53623">
    <property type="entry name" value="MurD-like peptide ligases, catalytic domain"/>
    <property type="match status" value="1"/>
</dbReference>
<dbReference type="PANTHER" id="PTHR43024">
    <property type="entry name" value="UDP-N-ACETYLMURAMOYL-TRIPEPTIDE--D-ALANYL-D-ALANINE LIGASE"/>
    <property type="match status" value="1"/>
</dbReference>
<protein>
    <recommendedName>
        <fullName evidence="10 11">UDP-N-acetylmuramoyl-tripeptide--D-alanyl-D-alanine ligase</fullName>
        <ecNumber evidence="10 11">6.3.2.10</ecNumber>
    </recommendedName>
    <alternativeName>
        <fullName evidence="10">D-alanyl-D-alanine-adding enzyme</fullName>
    </alternativeName>
</protein>
<dbReference type="InterPro" id="IPR051046">
    <property type="entry name" value="MurCDEF_CellWall_CoF430Synth"/>
</dbReference>
<dbReference type="NCBIfam" id="TIGR01143">
    <property type="entry name" value="murF"/>
    <property type="match status" value="1"/>
</dbReference>
<dbReference type="InterPro" id="IPR004101">
    <property type="entry name" value="Mur_ligase_C"/>
</dbReference>
<dbReference type="InterPro" id="IPR013221">
    <property type="entry name" value="Mur_ligase_cen"/>
</dbReference>
<comment type="catalytic activity">
    <reaction evidence="10 11">
        <text>D-alanyl-D-alanine + UDP-N-acetyl-alpha-D-muramoyl-L-alanyl-gamma-D-glutamyl-meso-2,6-diaminopimelate + ATP = UDP-N-acetyl-alpha-D-muramoyl-L-alanyl-gamma-D-glutamyl-meso-2,6-diaminopimeloyl-D-alanyl-D-alanine + ADP + phosphate + H(+)</text>
        <dbReference type="Rhea" id="RHEA:28374"/>
        <dbReference type="ChEBI" id="CHEBI:15378"/>
        <dbReference type="ChEBI" id="CHEBI:30616"/>
        <dbReference type="ChEBI" id="CHEBI:43474"/>
        <dbReference type="ChEBI" id="CHEBI:57822"/>
        <dbReference type="ChEBI" id="CHEBI:61386"/>
        <dbReference type="ChEBI" id="CHEBI:83905"/>
        <dbReference type="ChEBI" id="CHEBI:456216"/>
        <dbReference type="EC" id="6.3.2.10"/>
    </reaction>
</comment>
<name>A0A5M3T324_LIMPL</name>
<dbReference type="Gene3D" id="3.40.1190.10">
    <property type="entry name" value="Mur-like, catalytic domain"/>
    <property type="match status" value="1"/>
</dbReference>
<evidence type="ECO:0000313" key="16">
    <source>
        <dbReference type="Proteomes" id="UP000326169"/>
    </source>
</evidence>
<dbReference type="RefSeq" id="WP_014274588.1">
    <property type="nucleotide sequence ID" value="NZ_BIMW01000010.1"/>
</dbReference>
<dbReference type="InterPro" id="IPR036615">
    <property type="entry name" value="Mur_ligase_C_dom_sf"/>
</dbReference>
<evidence type="ECO:0000259" key="14">
    <source>
        <dbReference type="Pfam" id="PF08245"/>
    </source>
</evidence>
<dbReference type="EMBL" id="BIMW01000010">
    <property type="protein sequence ID" value="GCE92291.1"/>
    <property type="molecule type" value="Genomic_DNA"/>
</dbReference>
<evidence type="ECO:0000256" key="1">
    <source>
        <dbReference type="ARBA" id="ARBA00022490"/>
    </source>
</evidence>
<dbReference type="InterPro" id="IPR035911">
    <property type="entry name" value="MurE/MurF_N"/>
</dbReference>
<comment type="caution">
    <text evidence="15">The sequence shown here is derived from an EMBL/GenBank/DDBJ whole genome shotgun (WGS) entry which is preliminary data.</text>
</comment>
<dbReference type="SUPFAM" id="SSF53244">
    <property type="entry name" value="MurD-like peptide ligases, peptide-binding domain"/>
    <property type="match status" value="1"/>
</dbReference>
<keyword evidence="8 10" id="KW-0131">Cell cycle</keyword>
<sequence length="468" mass="50446">MSELFTLTQLLQILTINGEVSCDASANFPVIGITTDTRNLQRGEVFVALPGDRFDGHDFVAAAIAKGALCAVVSREFAVSHPEFPLIPVADTLQAYQTLARSWRDRFPIPVIGVTGSVGKTTTKELISAVLSHHGKVHKTFGNYNNEIGVPKTLLELRSDHDFAVIEMAMRGPGEIADLTRITRPTVGVIVNVGTAHIGRLGSEDAIARAKCELLAEMPDTSIAVLNHDNRRLMSTATQVWAGTTITYGLEGGILQGELLGHETIRVEGIDLPLPLPGSHNASNFLAALAVLRAIAGWEISAEELYAPISTGLSLQMPQGRAKRYSLADDIMLLDETYNAGLESTLAALKLLAETPGNRHIAVLGTMKELGERSLEFHQQVGAETERLNLDGLFILADLAEAQAMAEGAMGVDFIDIQDLASPQAHQLMIDKVLAFLKPGDRVLFKASNSVGMNRVVEGVRSQLIINH</sequence>
<keyword evidence="2 10" id="KW-0436">Ligase</keyword>
<feature type="domain" description="Mur ligase C-terminal" evidence="13">
    <location>
        <begin position="320"/>
        <end position="448"/>
    </location>
</feature>
<evidence type="ECO:0000256" key="10">
    <source>
        <dbReference type="HAMAP-Rule" id="MF_02019"/>
    </source>
</evidence>
<evidence type="ECO:0000256" key="8">
    <source>
        <dbReference type="ARBA" id="ARBA00023306"/>
    </source>
</evidence>
<comment type="similarity">
    <text evidence="10">Belongs to the MurCDEF family. MurF subfamily.</text>
</comment>
<dbReference type="EC" id="6.3.2.10" evidence="10 11"/>
<keyword evidence="3 10" id="KW-0132">Cell division</keyword>
<dbReference type="InterPro" id="IPR005863">
    <property type="entry name" value="UDP-N-AcMur_synth"/>
</dbReference>